<name>A0A1G2DZ59_9BACT</name>
<gene>
    <name evidence="1" type="ORF">A2494_04315</name>
</gene>
<protein>
    <submittedName>
        <fullName evidence="1">Uncharacterized protein</fullName>
    </submittedName>
</protein>
<accession>A0A1G2DZ59</accession>
<dbReference type="Proteomes" id="UP000178106">
    <property type="component" value="Unassembled WGS sequence"/>
</dbReference>
<proteinExistence type="predicted"/>
<dbReference type="EMBL" id="MHLU01000103">
    <property type="protein sequence ID" value="OGZ18208.1"/>
    <property type="molecule type" value="Genomic_DNA"/>
</dbReference>
<evidence type="ECO:0000313" key="2">
    <source>
        <dbReference type="Proteomes" id="UP000178106"/>
    </source>
</evidence>
<organism evidence="1 2">
    <name type="scientific">Candidatus Lloydbacteria bacterium RIFOXYC12_FULL_46_25</name>
    <dbReference type="NCBI Taxonomy" id="1798670"/>
    <lineage>
        <taxon>Bacteria</taxon>
        <taxon>Candidatus Lloydiibacteriota</taxon>
    </lineage>
</organism>
<sequence>MSLFGKSKPKGITQEELIFIKGELRNGDHKLTETQTNQLLARLGGYMDAENMQHPEWQQMSESEVAQFDQQLEADQLLHLTPDQKAKAEALFKKYIDIDKHRSIF</sequence>
<dbReference type="AlphaFoldDB" id="A0A1G2DZ59"/>
<evidence type="ECO:0000313" key="1">
    <source>
        <dbReference type="EMBL" id="OGZ18208.1"/>
    </source>
</evidence>
<comment type="caution">
    <text evidence="1">The sequence shown here is derived from an EMBL/GenBank/DDBJ whole genome shotgun (WGS) entry which is preliminary data.</text>
</comment>
<reference evidence="1 2" key="1">
    <citation type="journal article" date="2016" name="Nat. Commun.">
        <title>Thousands of microbial genomes shed light on interconnected biogeochemical processes in an aquifer system.</title>
        <authorList>
            <person name="Anantharaman K."/>
            <person name="Brown C.T."/>
            <person name="Hug L.A."/>
            <person name="Sharon I."/>
            <person name="Castelle C.J."/>
            <person name="Probst A.J."/>
            <person name="Thomas B.C."/>
            <person name="Singh A."/>
            <person name="Wilkins M.J."/>
            <person name="Karaoz U."/>
            <person name="Brodie E.L."/>
            <person name="Williams K.H."/>
            <person name="Hubbard S.S."/>
            <person name="Banfield J.F."/>
        </authorList>
    </citation>
    <scope>NUCLEOTIDE SEQUENCE [LARGE SCALE GENOMIC DNA]</scope>
</reference>